<evidence type="ECO:0000313" key="8">
    <source>
        <dbReference type="Proteomes" id="UP000199708"/>
    </source>
</evidence>
<dbReference type="InterPro" id="IPR003682">
    <property type="entry name" value="rRNA_ssu_MeTfrase_G"/>
</dbReference>
<dbReference type="CDD" id="cd02440">
    <property type="entry name" value="AdoMet_MTases"/>
    <property type="match status" value="1"/>
</dbReference>
<dbReference type="HAMAP" id="MF_00074">
    <property type="entry name" value="16SrRNA_methyltr_G"/>
    <property type="match status" value="1"/>
</dbReference>
<gene>
    <name evidence="6" type="primary">rsmG</name>
    <name evidence="7" type="ORF">SAMN05421791_104213</name>
</gene>
<evidence type="ECO:0000256" key="2">
    <source>
        <dbReference type="ARBA" id="ARBA00022552"/>
    </source>
</evidence>
<comment type="subcellular location">
    <subcellularLocation>
        <location evidence="6">Cytoplasm</location>
    </subcellularLocation>
</comment>
<dbReference type="STRING" id="120956.SAMN05421791_104213"/>
<evidence type="ECO:0000256" key="1">
    <source>
        <dbReference type="ARBA" id="ARBA00022490"/>
    </source>
</evidence>
<dbReference type="NCBIfam" id="TIGR00138">
    <property type="entry name" value="rsmG_gidB"/>
    <property type="match status" value="1"/>
</dbReference>
<dbReference type="RefSeq" id="WP_090289881.1">
    <property type="nucleotide sequence ID" value="NZ_FNCK01000004.1"/>
</dbReference>
<comment type="function">
    <text evidence="6">Specifically methylates the N7 position of a guanine in 16S rRNA.</text>
</comment>
<dbReference type="AlphaFoldDB" id="A0A1G7SYD2"/>
<dbReference type="InterPro" id="IPR029063">
    <property type="entry name" value="SAM-dependent_MTases_sf"/>
</dbReference>
<proteinExistence type="inferred from homology"/>
<comment type="caution">
    <text evidence="6">Lacks conserved residue(s) required for the propagation of feature annotation.</text>
</comment>
<evidence type="ECO:0000256" key="4">
    <source>
        <dbReference type="ARBA" id="ARBA00022679"/>
    </source>
</evidence>
<evidence type="ECO:0000313" key="7">
    <source>
        <dbReference type="EMBL" id="SDG28096.1"/>
    </source>
</evidence>
<dbReference type="EMBL" id="FNCK01000004">
    <property type="protein sequence ID" value="SDG28096.1"/>
    <property type="molecule type" value="Genomic_DNA"/>
</dbReference>
<keyword evidence="4 6" id="KW-0808">Transferase</keyword>
<dbReference type="OrthoDB" id="9808773at2"/>
<dbReference type="GO" id="GO:0005829">
    <property type="term" value="C:cytosol"/>
    <property type="evidence" value="ECO:0007669"/>
    <property type="project" value="TreeGrafter"/>
</dbReference>
<comment type="similarity">
    <text evidence="6">Belongs to the methyltransferase superfamily. RNA methyltransferase RsmG family.</text>
</comment>
<dbReference type="PANTHER" id="PTHR31760">
    <property type="entry name" value="S-ADENOSYL-L-METHIONINE-DEPENDENT METHYLTRANSFERASES SUPERFAMILY PROTEIN"/>
    <property type="match status" value="1"/>
</dbReference>
<dbReference type="FunFam" id="3.40.50.150:FF:000041">
    <property type="entry name" value="Ribosomal RNA small subunit methyltransferase G"/>
    <property type="match status" value="1"/>
</dbReference>
<feature type="binding site" evidence="6">
    <location>
        <position position="78"/>
    </location>
    <ligand>
        <name>S-adenosyl-L-methionine</name>
        <dbReference type="ChEBI" id="CHEBI:59789"/>
    </ligand>
</feature>
<dbReference type="PANTHER" id="PTHR31760:SF0">
    <property type="entry name" value="S-ADENOSYL-L-METHIONINE-DEPENDENT METHYLTRANSFERASES SUPERFAMILY PROTEIN"/>
    <property type="match status" value="1"/>
</dbReference>
<dbReference type="GO" id="GO:0070043">
    <property type="term" value="F:rRNA (guanine-N7-)-methyltransferase activity"/>
    <property type="evidence" value="ECO:0007669"/>
    <property type="project" value="UniProtKB-UniRule"/>
</dbReference>
<name>A0A1G7SYD2_9LACT</name>
<feature type="binding site" evidence="6">
    <location>
        <begin position="129"/>
        <end position="130"/>
    </location>
    <ligand>
        <name>S-adenosyl-L-methionine</name>
        <dbReference type="ChEBI" id="CHEBI:59789"/>
    </ligand>
</feature>
<dbReference type="EC" id="2.1.1.-" evidence="6"/>
<keyword evidence="5 6" id="KW-0949">S-adenosyl-L-methionine</keyword>
<accession>A0A1G7SYD2</accession>
<feature type="binding site" evidence="6">
    <location>
        <position position="83"/>
    </location>
    <ligand>
        <name>S-adenosyl-L-methionine</name>
        <dbReference type="ChEBI" id="CHEBI:59789"/>
    </ligand>
</feature>
<evidence type="ECO:0000256" key="5">
    <source>
        <dbReference type="ARBA" id="ARBA00022691"/>
    </source>
</evidence>
<protein>
    <recommendedName>
        <fullName evidence="6">Ribosomal RNA small subunit methyltransferase G</fullName>
        <ecNumber evidence="6">2.1.1.-</ecNumber>
    </recommendedName>
    <alternativeName>
        <fullName evidence="6">16S rRNA 7-methylguanosine methyltransferase</fullName>
        <shortName evidence="6">16S rRNA m7G methyltransferase</shortName>
    </alternativeName>
</protein>
<keyword evidence="3 6" id="KW-0489">Methyltransferase</keyword>
<feature type="binding site" evidence="6">
    <location>
        <position position="148"/>
    </location>
    <ligand>
        <name>S-adenosyl-L-methionine</name>
        <dbReference type="ChEBI" id="CHEBI:59789"/>
    </ligand>
</feature>
<dbReference type="Proteomes" id="UP000199708">
    <property type="component" value="Unassembled WGS sequence"/>
</dbReference>
<keyword evidence="1 6" id="KW-0963">Cytoplasm</keyword>
<sequence length="241" mass="27291">MNEDQFIKALQEQGISVNLTQHHQYSTYYQKLIEWNQRVNLTAITNKEEVYLKHFYDSLLSLWHFPIANKSLKVCDVGAGAGFPSLPIKIIYPEIKLTIIDSLNKRIQFLTELTAELGLDQIKLLHGRAEDFGQDSHYRGQFDLVTARAVAPLNVLAEYCLPFLKKGGQFIVLKGSHSQTQVELQEAAKAIQVLGAKLAQVKQTHLPEDEGERTLLLIEKTLDTPNKYPRKAGKPSKQPIK</sequence>
<evidence type="ECO:0000256" key="3">
    <source>
        <dbReference type="ARBA" id="ARBA00022603"/>
    </source>
</evidence>
<dbReference type="Pfam" id="PF02527">
    <property type="entry name" value="GidB"/>
    <property type="match status" value="1"/>
</dbReference>
<dbReference type="Gene3D" id="3.40.50.150">
    <property type="entry name" value="Vaccinia Virus protein VP39"/>
    <property type="match status" value="1"/>
</dbReference>
<evidence type="ECO:0000256" key="6">
    <source>
        <dbReference type="HAMAP-Rule" id="MF_00074"/>
    </source>
</evidence>
<dbReference type="PIRSF" id="PIRSF003078">
    <property type="entry name" value="GidB"/>
    <property type="match status" value="1"/>
</dbReference>
<keyword evidence="2 6" id="KW-0698">rRNA processing</keyword>
<organism evidence="7 8">
    <name type="scientific">Facklamia miroungae</name>
    <dbReference type="NCBI Taxonomy" id="120956"/>
    <lineage>
        <taxon>Bacteria</taxon>
        <taxon>Bacillati</taxon>
        <taxon>Bacillota</taxon>
        <taxon>Bacilli</taxon>
        <taxon>Lactobacillales</taxon>
        <taxon>Aerococcaceae</taxon>
        <taxon>Facklamia</taxon>
    </lineage>
</organism>
<dbReference type="SUPFAM" id="SSF53335">
    <property type="entry name" value="S-adenosyl-L-methionine-dependent methyltransferases"/>
    <property type="match status" value="1"/>
</dbReference>
<reference evidence="7 8" key="1">
    <citation type="submission" date="2016-10" db="EMBL/GenBank/DDBJ databases">
        <authorList>
            <person name="de Groot N.N."/>
        </authorList>
    </citation>
    <scope>NUCLEOTIDE SEQUENCE [LARGE SCALE GENOMIC DNA]</scope>
    <source>
        <strain evidence="7 8">ATCC BAA-466</strain>
    </source>
</reference>
<keyword evidence="8" id="KW-1185">Reference proteome</keyword>